<dbReference type="AlphaFoldDB" id="A0AAQ3RAD6"/>
<name>A0AAQ3RAD6_9PEZI</name>
<evidence type="ECO:0000313" key="14">
    <source>
        <dbReference type="Proteomes" id="UP001303373"/>
    </source>
</evidence>
<keyword evidence="6 9" id="KW-0804">Transcription</keyword>
<dbReference type="Pfam" id="PF05645">
    <property type="entry name" value="RNA_pol_Rpc82"/>
    <property type="match status" value="1"/>
</dbReference>
<evidence type="ECO:0000259" key="12">
    <source>
        <dbReference type="Pfam" id="PF22536"/>
    </source>
</evidence>
<gene>
    <name evidence="13" type="ORF">R9X50_00694800</name>
</gene>
<dbReference type="GO" id="GO:0005666">
    <property type="term" value="C:RNA polymerase III complex"/>
    <property type="evidence" value="ECO:0007669"/>
    <property type="project" value="UniProtKB-UniRule"/>
</dbReference>
<evidence type="ECO:0000256" key="8">
    <source>
        <dbReference type="ARBA" id="ARBA00025127"/>
    </source>
</evidence>
<dbReference type="Proteomes" id="UP001303373">
    <property type="component" value="Chromosome 12"/>
</dbReference>
<organism evidence="13 14">
    <name type="scientific">Acrodontium crateriforme</name>
    <dbReference type="NCBI Taxonomy" id="150365"/>
    <lineage>
        <taxon>Eukaryota</taxon>
        <taxon>Fungi</taxon>
        <taxon>Dikarya</taxon>
        <taxon>Ascomycota</taxon>
        <taxon>Pezizomycotina</taxon>
        <taxon>Dothideomycetes</taxon>
        <taxon>Dothideomycetidae</taxon>
        <taxon>Mycosphaerellales</taxon>
        <taxon>Teratosphaeriaceae</taxon>
        <taxon>Acrodontium</taxon>
    </lineage>
</organism>
<dbReference type="InterPro" id="IPR036390">
    <property type="entry name" value="WH_DNA-bd_sf"/>
</dbReference>
<dbReference type="Pfam" id="PF22536">
    <property type="entry name" value="WHD_POLR3C"/>
    <property type="match status" value="1"/>
</dbReference>
<dbReference type="InterPro" id="IPR039748">
    <property type="entry name" value="RPC3"/>
</dbReference>
<comment type="similarity">
    <text evidence="2 9">Belongs to the RNA polymerase beta chain family.</text>
</comment>
<comment type="function">
    <text evidence="8 9">DNA-dependent RNA polymerase catalyzes the transcription of DNA into RNA using the four ribonucleoside triphosphates as substrates. Specific core component of RNA polymerase III which synthesizes small RNAs, such as 5S rRNA and tRNAs.</text>
</comment>
<feature type="region of interest" description="Disordered" evidence="10">
    <location>
        <begin position="384"/>
        <end position="406"/>
    </location>
</feature>
<dbReference type="InterPro" id="IPR036388">
    <property type="entry name" value="WH-like_DNA-bd_sf"/>
</dbReference>
<dbReference type="PANTHER" id="PTHR12949:SF0">
    <property type="entry name" value="DNA-DIRECTED RNA POLYMERASE III SUBUNIT RPC3"/>
    <property type="match status" value="1"/>
</dbReference>
<evidence type="ECO:0000313" key="13">
    <source>
        <dbReference type="EMBL" id="WPH04064.1"/>
    </source>
</evidence>
<reference evidence="13 14" key="1">
    <citation type="submission" date="2023-11" db="EMBL/GenBank/DDBJ databases">
        <title>An acidophilic fungus is an integral part of prey digestion in a carnivorous sundew plant.</title>
        <authorList>
            <person name="Tsai I.J."/>
        </authorList>
    </citation>
    <scope>NUCLEOTIDE SEQUENCE [LARGE SCALE GENOMIC DNA]</scope>
    <source>
        <strain evidence="13">169a</strain>
    </source>
</reference>
<evidence type="ECO:0000256" key="1">
    <source>
        <dbReference type="ARBA" id="ARBA00004123"/>
    </source>
</evidence>
<dbReference type="Gene3D" id="1.10.10.10">
    <property type="entry name" value="Winged helix-like DNA-binding domain superfamily/Winged helix DNA-binding domain"/>
    <property type="match status" value="1"/>
</dbReference>
<dbReference type="EMBL" id="CP138591">
    <property type="protein sequence ID" value="WPH04064.1"/>
    <property type="molecule type" value="Genomic_DNA"/>
</dbReference>
<proteinExistence type="inferred from homology"/>
<dbReference type="SUPFAM" id="SSF46785">
    <property type="entry name" value="Winged helix' DNA-binding domain"/>
    <property type="match status" value="2"/>
</dbReference>
<evidence type="ECO:0000256" key="7">
    <source>
        <dbReference type="ARBA" id="ARBA00023242"/>
    </source>
</evidence>
<evidence type="ECO:0000256" key="9">
    <source>
        <dbReference type="RuleBase" id="RU367076"/>
    </source>
</evidence>
<feature type="domain" description="RNA polymerase III Rpc82 C -terminal" evidence="11">
    <location>
        <begin position="161"/>
        <end position="453"/>
    </location>
</feature>
<evidence type="ECO:0000256" key="5">
    <source>
        <dbReference type="ARBA" id="ARBA00022478"/>
    </source>
</evidence>
<accession>A0AAQ3RAD6</accession>
<dbReference type="InterPro" id="IPR055207">
    <property type="entry name" value="POLR3C_WHD"/>
</dbReference>
<feature type="compositionally biased region" description="Basic and acidic residues" evidence="10">
    <location>
        <begin position="384"/>
        <end position="402"/>
    </location>
</feature>
<protein>
    <recommendedName>
        <fullName evidence="4 9">DNA-directed RNA polymerase III subunit RPC3</fullName>
        <shortName evidence="9">RNA polymerase III subunit C3</shortName>
    </recommendedName>
</protein>
<evidence type="ECO:0000256" key="3">
    <source>
        <dbReference type="ARBA" id="ARBA00011206"/>
    </source>
</evidence>
<dbReference type="InterPro" id="IPR008806">
    <property type="entry name" value="RNA_pol_III_Rpc82_C"/>
</dbReference>
<dbReference type="GO" id="GO:0003697">
    <property type="term" value="F:single-stranded DNA binding"/>
    <property type="evidence" value="ECO:0007669"/>
    <property type="project" value="UniProtKB-UniRule"/>
</dbReference>
<evidence type="ECO:0000256" key="2">
    <source>
        <dbReference type="ARBA" id="ARBA00006835"/>
    </source>
</evidence>
<feature type="domain" description="DNA-directed RNA polymerase III subunit RPC3 winged-helix" evidence="12">
    <location>
        <begin position="462"/>
        <end position="537"/>
    </location>
</feature>
<comment type="subunit">
    <text evidence="3 9">Component of the RNA polymerase III (Pol III) complex consisting of 17 subunits.</text>
</comment>
<evidence type="ECO:0000259" key="11">
    <source>
        <dbReference type="Pfam" id="PF05645"/>
    </source>
</evidence>
<keyword evidence="5 9" id="KW-0240">DNA-directed RNA polymerase</keyword>
<keyword evidence="14" id="KW-1185">Reference proteome</keyword>
<evidence type="ECO:0000256" key="4">
    <source>
        <dbReference type="ARBA" id="ARBA00016689"/>
    </source>
</evidence>
<evidence type="ECO:0000256" key="6">
    <source>
        <dbReference type="ARBA" id="ARBA00023163"/>
    </source>
</evidence>
<evidence type="ECO:0000256" key="10">
    <source>
        <dbReference type="SAM" id="MobiDB-lite"/>
    </source>
</evidence>
<comment type="subcellular location">
    <subcellularLocation>
        <location evidence="1 9">Nucleus</location>
    </subcellularLocation>
</comment>
<dbReference type="PANTHER" id="PTHR12949">
    <property type="entry name" value="RNA POLYMERASE III DNA DIRECTED -RELATED"/>
    <property type="match status" value="1"/>
</dbReference>
<sequence>MLCLAPASSCACPLTLLEQIFSTLAEYGRLTLQTLAQHMGVAPRRLRHAIGLLLEQQLVLRYAPEDGSPGFYSVDWRNAYGIVRQDNIIDLVKDRHGEGAGKLVGNILQLGSACVGDLVRAVENTKAPNHISETNGNSHEPSHPSYFADITTVSQVHAALRVLLRSGLVVKVTSRSYVAPTDLQEELEDIVKNAQFPDGKISGPKKQAEFKAAVNNLKRQWREADSYSDAKDLASRGSGVGPNKRLKLNGALTNGHAYGAESDDSGPRLSNELIVRVNHSRCALALRSQRLQQLAKRVLGPVTAAVYGALLRALESKCRNVRDDEIYETEEDEEAAQPIANVGEVAEILDPTIDLTSSIKGLGADENLANGAGKKRKKDRDDYADIGIKREDQSDSDGDQRSRGLTSYRDRSKRLTHIQAHLCILEEHFYTFCSRVRAHGGQNEWRVNFPTVTQKVILAELDTTISARFGKVSLRIVRMLREKGRLDEKQLSSRVMMRIKEVRSILTQLQFHGYMEAQELPKDNSRQPSRTIFLWFIDDARIQSSILQQTYKAMTRTIQRIEFERKEFQPVIAKADRSDVKNQEQNKLEMAEKQMLRDWREREERLWSQVSRMDDIVALLRDFSKKDVSLLS</sequence>
<keyword evidence="7 9" id="KW-0539">Nucleus</keyword>
<dbReference type="GO" id="GO:0006351">
    <property type="term" value="P:DNA-templated transcription"/>
    <property type="evidence" value="ECO:0007669"/>
    <property type="project" value="InterPro"/>
</dbReference>